<reference evidence="1 2" key="1">
    <citation type="journal article" date="2020" name="Cell">
        <title>Large-Scale Comparative Analyses of Tick Genomes Elucidate Their Genetic Diversity and Vector Capacities.</title>
        <authorList>
            <consortium name="Tick Genome and Microbiome Consortium (TIGMIC)"/>
            <person name="Jia N."/>
            <person name="Wang J."/>
            <person name="Shi W."/>
            <person name="Du L."/>
            <person name="Sun Y."/>
            <person name="Zhan W."/>
            <person name="Jiang J.F."/>
            <person name="Wang Q."/>
            <person name="Zhang B."/>
            <person name="Ji P."/>
            <person name="Bell-Sakyi L."/>
            <person name="Cui X.M."/>
            <person name="Yuan T.T."/>
            <person name="Jiang B.G."/>
            <person name="Yang W.F."/>
            <person name="Lam T.T."/>
            <person name="Chang Q.C."/>
            <person name="Ding S.J."/>
            <person name="Wang X.J."/>
            <person name="Zhu J.G."/>
            <person name="Ruan X.D."/>
            <person name="Zhao L."/>
            <person name="Wei J.T."/>
            <person name="Ye R.Z."/>
            <person name="Que T.C."/>
            <person name="Du C.H."/>
            <person name="Zhou Y.H."/>
            <person name="Cheng J.X."/>
            <person name="Dai P.F."/>
            <person name="Guo W.B."/>
            <person name="Han X.H."/>
            <person name="Huang E.J."/>
            <person name="Li L.F."/>
            <person name="Wei W."/>
            <person name="Gao Y.C."/>
            <person name="Liu J.Z."/>
            <person name="Shao H.Z."/>
            <person name="Wang X."/>
            <person name="Wang C.C."/>
            <person name="Yang T.C."/>
            <person name="Huo Q.B."/>
            <person name="Li W."/>
            <person name="Chen H.Y."/>
            <person name="Chen S.E."/>
            <person name="Zhou L.G."/>
            <person name="Ni X.B."/>
            <person name="Tian J.H."/>
            <person name="Sheng Y."/>
            <person name="Liu T."/>
            <person name="Pan Y.S."/>
            <person name="Xia L.Y."/>
            <person name="Li J."/>
            <person name="Zhao F."/>
            <person name="Cao W.C."/>
        </authorList>
    </citation>
    <scope>NUCLEOTIDE SEQUENCE [LARGE SCALE GENOMIC DNA]</scope>
    <source>
        <strain evidence="1">Iper-2018</strain>
    </source>
</reference>
<evidence type="ECO:0000313" key="1">
    <source>
        <dbReference type="EMBL" id="KAG0426545.1"/>
    </source>
</evidence>
<protein>
    <submittedName>
        <fullName evidence="1">Uncharacterized protein</fullName>
    </submittedName>
</protein>
<gene>
    <name evidence="1" type="ORF">HPB47_026345</name>
</gene>
<sequence>MNSFQHLFIAITHRCCDHFDKASDAVDVIFTDRMLETWKVNEEAVARDAKRAKSLEALVLTPWILHKERLRAVRQRLPFSAQMARVWHLSPTATGGGPSSEVYPCMKDTFVAS</sequence>
<accession>A0AC60PZB7</accession>
<name>A0AC60PZB7_IXOPE</name>
<comment type="caution">
    <text evidence="1">The sequence shown here is derived from an EMBL/GenBank/DDBJ whole genome shotgun (WGS) entry which is preliminary data.</text>
</comment>
<dbReference type="Proteomes" id="UP000805193">
    <property type="component" value="Unassembled WGS sequence"/>
</dbReference>
<evidence type="ECO:0000313" key="2">
    <source>
        <dbReference type="Proteomes" id="UP000805193"/>
    </source>
</evidence>
<dbReference type="EMBL" id="JABSTQ010009708">
    <property type="protein sequence ID" value="KAG0426545.1"/>
    <property type="molecule type" value="Genomic_DNA"/>
</dbReference>
<organism evidence="1 2">
    <name type="scientific">Ixodes persulcatus</name>
    <name type="common">Taiga tick</name>
    <dbReference type="NCBI Taxonomy" id="34615"/>
    <lineage>
        <taxon>Eukaryota</taxon>
        <taxon>Metazoa</taxon>
        <taxon>Ecdysozoa</taxon>
        <taxon>Arthropoda</taxon>
        <taxon>Chelicerata</taxon>
        <taxon>Arachnida</taxon>
        <taxon>Acari</taxon>
        <taxon>Parasitiformes</taxon>
        <taxon>Ixodida</taxon>
        <taxon>Ixodoidea</taxon>
        <taxon>Ixodidae</taxon>
        <taxon>Ixodinae</taxon>
        <taxon>Ixodes</taxon>
    </lineage>
</organism>
<proteinExistence type="predicted"/>
<keyword evidence="2" id="KW-1185">Reference proteome</keyword>